<comment type="caution">
    <text evidence="2">The sequence shown here is derived from an EMBL/GenBank/DDBJ whole genome shotgun (WGS) entry which is preliminary data.</text>
</comment>
<evidence type="ECO:0000313" key="3">
    <source>
        <dbReference type="Proteomes" id="UP000231267"/>
    </source>
</evidence>
<evidence type="ECO:0000256" key="1">
    <source>
        <dbReference type="SAM" id="MobiDB-lite"/>
    </source>
</evidence>
<name>A0A2J0LJC2_9BACT</name>
<evidence type="ECO:0000313" key="2">
    <source>
        <dbReference type="EMBL" id="PIW66140.1"/>
    </source>
</evidence>
<reference evidence="2 3" key="1">
    <citation type="submission" date="2017-09" db="EMBL/GenBank/DDBJ databases">
        <title>Depth-based differentiation of microbial function through sediment-hosted aquifers and enrichment of novel symbionts in the deep terrestrial subsurface.</title>
        <authorList>
            <person name="Probst A.J."/>
            <person name="Ladd B."/>
            <person name="Jarett J.K."/>
            <person name="Geller-Mcgrath D.E."/>
            <person name="Sieber C.M."/>
            <person name="Emerson J.B."/>
            <person name="Anantharaman K."/>
            <person name="Thomas B.C."/>
            <person name="Malmstrom R."/>
            <person name="Stieglmeier M."/>
            <person name="Klingl A."/>
            <person name="Woyke T."/>
            <person name="Ryan C.M."/>
            <person name="Banfield J.F."/>
        </authorList>
    </citation>
    <scope>NUCLEOTIDE SEQUENCE [LARGE SCALE GENOMIC DNA]</scope>
    <source>
        <strain evidence="2">CG12_big_fil_rev_8_21_14_0_65_43_15</strain>
    </source>
</reference>
<feature type="region of interest" description="Disordered" evidence="1">
    <location>
        <begin position="42"/>
        <end position="66"/>
    </location>
</feature>
<proteinExistence type="predicted"/>
<protein>
    <submittedName>
        <fullName evidence="2">Uncharacterized protein</fullName>
    </submittedName>
</protein>
<dbReference type="EMBL" id="PFGP01000109">
    <property type="protein sequence ID" value="PIW66140.1"/>
    <property type="molecule type" value="Genomic_DNA"/>
</dbReference>
<gene>
    <name evidence="2" type="ORF">COW11_04890</name>
</gene>
<dbReference type="AlphaFoldDB" id="A0A2J0LJC2"/>
<dbReference type="Proteomes" id="UP000231267">
    <property type="component" value="Unassembled WGS sequence"/>
</dbReference>
<organism evidence="2 3">
    <name type="scientific">Candidatus Taenaricola geysiri</name>
    <dbReference type="NCBI Taxonomy" id="1974752"/>
    <lineage>
        <taxon>Bacteria</taxon>
        <taxon>Pseudomonadati</taxon>
        <taxon>Candidatus Omnitrophota</taxon>
        <taxon>Candidatus Taenaricola</taxon>
    </lineage>
</organism>
<accession>A0A2J0LJC2</accession>
<sequence>MKKMTKYYSNILRIISIITLISFVFTQTALGYEGRAVSSRAQKSHLRAPQPAADGNSAGEGLANSLGAPQPDFNLTNLTGLESSGSPASAADAAGRSALRRPRDAELVSPLTVAAKRGGNGSFIEKVIFEARRGLDGELVGAEDIPDVGKVFPLGRRSFLKTTAVVSAGLILAGKTARAEGLNISMEEAMRRLNSMPDESSLAAEFHSMLKTVQKDENLDILAQAYLENLTPKQQEYINMRVNRADFPQDEKKLTMAVKSYGQKRMRAMSFYKKLRVSFLEPMLNAEVNKVFEFKLQGENSIPGVADDIDALAVRLGQIGAYFFDFELGIVIIDDVVYVSKGTRVNPGKELPQYDPVKNISTHTHPLPKYLNGGTVPLSIGQGVSTAVSPGDIQALFMNKELLRAQSLSARVITYNRVFIYSSAIDRQWYKVWVEKLEKAEKDFNDKAISKEQFDEIMNQYYRDVNNEPVIAGLLKGQQAYKAGKTLLAERLENMRQSQIGVETVYCLPWRLGATERASAAKPVAGATGADMAEDLKSMLLQSTAAQGVGDSRSVPDGIPYLPQIGNRTTLIKVKGNKAT</sequence>
<feature type="non-terminal residue" evidence="2">
    <location>
        <position position="580"/>
    </location>
</feature>